<accession>A0A8S5PZU3</accession>
<name>A0A8S5PZU3_9CAUD</name>
<reference evidence="1" key="1">
    <citation type="journal article" date="2021" name="Proc. Natl. Acad. Sci. U.S.A.">
        <title>A Catalog of Tens of Thousands of Viruses from Human Metagenomes Reveals Hidden Associations with Chronic Diseases.</title>
        <authorList>
            <person name="Tisza M.J."/>
            <person name="Buck C.B."/>
        </authorList>
    </citation>
    <scope>NUCLEOTIDE SEQUENCE</scope>
    <source>
        <strain evidence="1">CtjK323</strain>
    </source>
</reference>
<sequence length="252" mass="28112">MVLFGKPKCGKSTLMASLDNNLIIDLEDGYRALDVMTVQARSAKDIFEIKNLITQKNQENGGKPFYRFITIDNATRLEEMAVFYAGVLYRRTQMGINFGYKKDKIGNILKDANGDKVVDPKADVRQLPNGAGYLYMRNAIKEMVNMFKPLCDTLILVCHVKDKQIRKNDEETTEMAVDIAGKAGDIICGEADAIGYISRQANKTLVSFVGGDNAIRGSRPLHLREKVFQVAESDDKGNIKVDMSKIFLDTAN</sequence>
<proteinExistence type="predicted"/>
<dbReference type="Pfam" id="PF13479">
    <property type="entry name" value="AAA_24"/>
    <property type="match status" value="1"/>
</dbReference>
<dbReference type="EMBL" id="BK015552">
    <property type="protein sequence ID" value="DAE12434.1"/>
    <property type="molecule type" value="Genomic_DNA"/>
</dbReference>
<protein>
    <submittedName>
        <fullName evidence="1">AAA domain protein</fullName>
    </submittedName>
</protein>
<evidence type="ECO:0000313" key="1">
    <source>
        <dbReference type="EMBL" id="DAE12434.1"/>
    </source>
</evidence>
<organism evidence="1">
    <name type="scientific">CrAss-like virus sp. ctjK323</name>
    <dbReference type="NCBI Taxonomy" id="2825839"/>
    <lineage>
        <taxon>Viruses</taxon>
        <taxon>Duplodnaviria</taxon>
        <taxon>Heunggongvirae</taxon>
        <taxon>Uroviricota</taxon>
        <taxon>Caudoviricetes</taxon>
        <taxon>Crassvirales</taxon>
    </lineage>
</organism>